<dbReference type="SUPFAM" id="SSF54665">
    <property type="entry name" value="CO dehydrogenase molybdoprotein N-domain-like"/>
    <property type="match status" value="1"/>
</dbReference>
<dbReference type="InterPro" id="IPR008274">
    <property type="entry name" value="AldOxase/xan_DH_MoCoBD1"/>
</dbReference>
<evidence type="ECO:0000313" key="5">
    <source>
        <dbReference type="Proteomes" id="UP001523392"/>
    </source>
</evidence>
<dbReference type="SUPFAM" id="SSF56003">
    <property type="entry name" value="Molybdenum cofactor-binding domain"/>
    <property type="match status" value="1"/>
</dbReference>
<dbReference type="EMBL" id="JAFIRR010000197">
    <property type="protein sequence ID" value="MCO6419495.1"/>
    <property type="molecule type" value="Genomic_DNA"/>
</dbReference>
<evidence type="ECO:0000256" key="1">
    <source>
        <dbReference type="ARBA" id="ARBA00022505"/>
    </source>
</evidence>
<dbReference type="Pfam" id="PF01315">
    <property type="entry name" value="Ald_Xan_dh_C"/>
    <property type="match status" value="1"/>
</dbReference>
<accession>A0ABT1DC33</accession>
<dbReference type="PANTHER" id="PTHR11908:SF132">
    <property type="entry name" value="ALDEHYDE OXIDASE 1-RELATED"/>
    <property type="match status" value="1"/>
</dbReference>
<evidence type="ECO:0000259" key="3">
    <source>
        <dbReference type="SMART" id="SM01008"/>
    </source>
</evidence>
<dbReference type="PANTHER" id="PTHR11908">
    <property type="entry name" value="XANTHINE DEHYDROGENASE"/>
    <property type="match status" value="1"/>
</dbReference>
<feature type="domain" description="Aldehyde oxidase/xanthine dehydrogenase a/b hammerhead" evidence="3">
    <location>
        <begin position="27"/>
        <end position="146"/>
    </location>
</feature>
<dbReference type="Gene3D" id="3.30.365.10">
    <property type="entry name" value="Aldehyde oxidase/xanthine dehydrogenase, molybdopterin binding domain"/>
    <property type="match status" value="4"/>
</dbReference>
<dbReference type="RefSeq" id="WP_252956180.1">
    <property type="nucleotide sequence ID" value="NZ_JAFIRR010000197.1"/>
</dbReference>
<dbReference type="Pfam" id="PF20256">
    <property type="entry name" value="MoCoBD_2"/>
    <property type="match status" value="1"/>
</dbReference>
<reference evidence="4 5" key="1">
    <citation type="submission" date="2021-12" db="EMBL/GenBank/DDBJ databases">
        <title>Siccirubricoccus leaddurans sp. nov., a high concentration Zn2+ tolerance bacterium.</title>
        <authorList>
            <person name="Cao Y."/>
        </authorList>
    </citation>
    <scope>NUCLEOTIDE SEQUENCE [LARGE SCALE GENOMIC DNA]</scope>
    <source>
        <strain evidence="4 5">KC 17139</strain>
    </source>
</reference>
<proteinExistence type="predicted"/>
<name>A0ABT1DC33_9PROT</name>
<dbReference type="InterPro" id="IPR000674">
    <property type="entry name" value="Ald_Oxase/Xan_DH_a/b"/>
</dbReference>
<evidence type="ECO:0000313" key="4">
    <source>
        <dbReference type="EMBL" id="MCO6419495.1"/>
    </source>
</evidence>
<evidence type="ECO:0000256" key="2">
    <source>
        <dbReference type="ARBA" id="ARBA00023002"/>
    </source>
</evidence>
<dbReference type="SMART" id="SM01008">
    <property type="entry name" value="Ald_Xan_dh_C"/>
    <property type="match status" value="1"/>
</dbReference>
<dbReference type="InterPro" id="IPR036856">
    <property type="entry name" value="Ald_Oxase/Xan_DH_a/b_sf"/>
</dbReference>
<dbReference type="Gene3D" id="3.90.1170.50">
    <property type="entry name" value="Aldehyde oxidase/xanthine dehydrogenase, a/b hammerhead"/>
    <property type="match status" value="1"/>
</dbReference>
<dbReference type="InterPro" id="IPR037165">
    <property type="entry name" value="AldOxase/xan_DH_Mopterin-bd_sf"/>
</dbReference>
<keyword evidence="1" id="KW-0500">Molybdenum</keyword>
<keyword evidence="2" id="KW-0560">Oxidoreductase</keyword>
<dbReference type="Pfam" id="PF02738">
    <property type="entry name" value="MoCoBD_1"/>
    <property type="match status" value="1"/>
</dbReference>
<protein>
    <submittedName>
        <fullName evidence="4">Xanthine dehydrogenase family protein molybdopterin-binding subunit</fullName>
    </submittedName>
</protein>
<organism evidence="4 5">
    <name type="scientific">Siccirubricoccus soli</name>
    <dbReference type="NCBI Taxonomy" id="2899147"/>
    <lineage>
        <taxon>Bacteria</taxon>
        <taxon>Pseudomonadati</taxon>
        <taxon>Pseudomonadota</taxon>
        <taxon>Alphaproteobacteria</taxon>
        <taxon>Acetobacterales</taxon>
        <taxon>Roseomonadaceae</taxon>
        <taxon>Siccirubricoccus</taxon>
    </lineage>
</organism>
<gene>
    <name evidence="4" type="ORF">JYK14_25505</name>
</gene>
<comment type="caution">
    <text evidence="4">The sequence shown here is derived from an EMBL/GenBank/DDBJ whole genome shotgun (WGS) entry which is preliminary data.</text>
</comment>
<dbReference type="InterPro" id="IPR016208">
    <property type="entry name" value="Ald_Oxase/xanthine_DH-like"/>
</dbReference>
<keyword evidence="5" id="KW-1185">Reference proteome</keyword>
<dbReference type="Proteomes" id="UP001523392">
    <property type="component" value="Unassembled WGS sequence"/>
</dbReference>
<sequence length="746" mass="78962">MSATAEAPPMRIIGHPQPRIEGRLKVTGAAHYAADHHLPGMLYAVPVGATIAKGTIAAIDARVAEQMPGVRAVLRRGSFPALAAAKPDFASVADLEGTVYVDERRPPFDDDTVRYYGQYVALAVADTLEQAKAAADAVRVTYRAEAPEVDPALTAGEMTVKSERGDPDAAFAAAPVTVDQRYGMATETHNPIELHATIAAWEGDSLTVHEATQGVVNHRNVLAAMFGIPREKVQVISRYLGSGFGGKLFPWTHSPLAAAASRQLGRPVKLVLSRPMMFHAVGQRPAITQRIRLGAERDGRLTSLRHDYVNATSLLDDYEENCGEATPHMYATPNLRVASGLAKRSIGTPTSMRGPGAVPGLYALESAMDELAIALDMDPVALRLKNEPPLDQGLGLPFSSRHFQECLTLGAERFGWARRDRRIGSMARDGLTLGWGMAACSWLAERFPCSARVELRADGTARVAAAVQDIGTGTYTIMAQMVAEALAIPLSRVEVALGDTSLPAGPVSGGSMMSASLVAPIQAAITRAGEALVALAAGNPAAPFAGAKAGALRFAEGRVAAAEGNRQAVPFDQLLRALGQEAVSGLGRAEGTFPPKEKPTHSKHSFGAHFVEVTWQPELARLRVSRVVSVIDAGRILNPLAARNQIEGSIVMGVGMALFEETDYDPRSGAPVNASLADYVVATNADAPAMEVHFIEYPDTHLNALGARGVGEIGLAGTAAAIMNAVYHATGIRVRDLPVKLEQLLG</sequence>
<dbReference type="InterPro" id="IPR046867">
    <property type="entry name" value="AldOxase/xan_DH_MoCoBD2"/>
</dbReference>